<accession>A0A9P9J3R9</accession>
<dbReference type="EMBL" id="JAGMUV010000010">
    <property type="protein sequence ID" value="KAH7142162.1"/>
    <property type="molecule type" value="Genomic_DNA"/>
</dbReference>
<dbReference type="PANTHER" id="PTHR33112">
    <property type="entry name" value="DOMAIN PROTEIN, PUTATIVE-RELATED"/>
    <property type="match status" value="1"/>
</dbReference>
<evidence type="ECO:0000259" key="1">
    <source>
        <dbReference type="Pfam" id="PF06985"/>
    </source>
</evidence>
<evidence type="ECO:0000313" key="3">
    <source>
        <dbReference type="Proteomes" id="UP000738349"/>
    </source>
</evidence>
<sequence length="661" mass="75788">MATSESKMTTRSASKRLCRRCRRINLDAVFRKSHLTNRGNEVGAWVAPVDMDTIESCILCQLMMKTYLRSKMDLATQSPMLRSFSSRRMLVRGWGSIDTHMLSLEPESYSWMPYLVPQAKGEETIRILGSHLDFSLVKSWLQYCAQHHTKTCGAVGDRAGLDAIASFKLIDCKADEIIPACGQQYVALSYVWGKGPVAIPTSTRLPKKVPKTIRDAITATLALGFQYLWIDRYCINQQIKEEVDEQVPKMDLIYNNAQLTIIAAAGKDPEHGLPGVSRRPLRQPSAKIGKHFLVSSMPDPTKLIEVSDWNTRAWTYQEGLLSRRRLVFTDLQVYFECRGMYCREALNFPLSAMHIQDGSRFQAAYCEGVDLGIFPRQLGRTEWEVVERIEAYSKRHLSDPADALKGFSGVLRALGNSPRKLRHCWGVPILGRPPKPKDMGFRRARRAQEIYDAYQWSPTVGFCVGLCWATKKPGERRQGMPSWSWTGWSGSVEWALKEWQWRGTSSRIDMNVRVQLQDGNLIGLDEYCRSYNDLIQPVSVLHLSTWVTPCQVRTGSKHKKRQHTFENYIKIRNTQGRSLRFRFTPTTGYSTIPELGQCLFIKLVESHEGFNMYAMIVSELSDGTYLRIGLCYLHFYTEREEDGTMLRCRELEKSWKEFRLC</sequence>
<dbReference type="OrthoDB" id="5428863at2759"/>
<organism evidence="2 3">
    <name type="scientific">Dactylonectria macrodidyma</name>
    <dbReference type="NCBI Taxonomy" id="307937"/>
    <lineage>
        <taxon>Eukaryota</taxon>
        <taxon>Fungi</taxon>
        <taxon>Dikarya</taxon>
        <taxon>Ascomycota</taxon>
        <taxon>Pezizomycotina</taxon>
        <taxon>Sordariomycetes</taxon>
        <taxon>Hypocreomycetidae</taxon>
        <taxon>Hypocreales</taxon>
        <taxon>Nectriaceae</taxon>
        <taxon>Dactylonectria</taxon>
    </lineage>
</organism>
<feature type="domain" description="Heterokaryon incompatibility" evidence="1">
    <location>
        <begin position="185"/>
        <end position="318"/>
    </location>
</feature>
<reference evidence="2" key="1">
    <citation type="journal article" date="2021" name="Nat. Commun.">
        <title>Genetic determinants of endophytism in the Arabidopsis root mycobiome.</title>
        <authorList>
            <person name="Mesny F."/>
            <person name="Miyauchi S."/>
            <person name="Thiergart T."/>
            <person name="Pickel B."/>
            <person name="Atanasova L."/>
            <person name="Karlsson M."/>
            <person name="Huettel B."/>
            <person name="Barry K.W."/>
            <person name="Haridas S."/>
            <person name="Chen C."/>
            <person name="Bauer D."/>
            <person name="Andreopoulos W."/>
            <person name="Pangilinan J."/>
            <person name="LaButti K."/>
            <person name="Riley R."/>
            <person name="Lipzen A."/>
            <person name="Clum A."/>
            <person name="Drula E."/>
            <person name="Henrissat B."/>
            <person name="Kohler A."/>
            <person name="Grigoriev I.V."/>
            <person name="Martin F.M."/>
            <person name="Hacquard S."/>
        </authorList>
    </citation>
    <scope>NUCLEOTIDE SEQUENCE</scope>
    <source>
        <strain evidence="2">MPI-CAGE-AT-0147</strain>
    </source>
</reference>
<comment type="caution">
    <text evidence="2">The sequence shown here is derived from an EMBL/GenBank/DDBJ whole genome shotgun (WGS) entry which is preliminary data.</text>
</comment>
<keyword evidence="3" id="KW-1185">Reference proteome</keyword>
<dbReference type="AlphaFoldDB" id="A0A9P9J3R9"/>
<evidence type="ECO:0000313" key="2">
    <source>
        <dbReference type="EMBL" id="KAH7142162.1"/>
    </source>
</evidence>
<name>A0A9P9J3R9_9HYPO</name>
<dbReference type="Proteomes" id="UP000738349">
    <property type="component" value="Unassembled WGS sequence"/>
</dbReference>
<dbReference type="PANTHER" id="PTHR33112:SF1">
    <property type="entry name" value="HETEROKARYON INCOMPATIBILITY DOMAIN-CONTAINING PROTEIN"/>
    <property type="match status" value="1"/>
</dbReference>
<gene>
    <name evidence="2" type="ORF">EDB81DRAFT_797964</name>
</gene>
<proteinExistence type="predicted"/>
<dbReference type="Pfam" id="PF06985">
    <property type="entry name" value="HET"/>
    <property type="match status" value="1"/>
</dbReference>
<dbReference type="InterPro" id="IPR010730">
    <property type="entry name" value="HET"/>
</dbReference>
<protein>
    <submittedName>
        <fullName evidence="2">Heterokaryon incompatibility protein-domain-containing protein</fullName>
    </submittedName>
</protein>